<dbReference type="InterPro" id="IPR036170">
    <property type="entry name" value="YezG-like_sf"/>
</dbReference>
<accession>A0ABX8CG61</accession>
<keyword evidence="2" id="KW-1185">Reference proteome</keyword>
<evidence type="ECO:0000313" key="2">
    <source>
        <dbReference type="Proteomes" id="UP000678016"/>
    </source>
</evidence>
<gene>
    <name evidence="1" type="ORF">KGD83_26600</name>
</gene>
<dbReference type="Proteomes" id="UP000678016">
    <property type="component" value="Chromosome"/>
</dbReference>
<reference evidence="2" key="1">
    <citation type="submission" date="2021-05" db="EMBL/GenBank/DDBJ databases">
        <title>Direct Submission.</title>
        <authorList>
            <person name="Li K."/>
            <person name="Gao J."/>
        </authorList>
    </citation>
    <scope>NUCLEOTIDE SEQUENCE [LARGE SCALE GENOMIC DNA]</scope>
    <source>
        <strain evidence="2">HDS12</strain>
    </source>
</reference>
<evidence type="ECO:0000313" key="1">
    <source>
        <dbReference type="EMBL" id="QUX31978.1"/>
    </source>
</evidence>
<sequence length="78" mass="9373">MHQRGKGTWYNAWTVVEPTGVSETDFEYDVPPVFQNPIDPRTFYEDIRYFPRLVSEIPEWLMQKLKEAKLMERGKSEY</sequence>
<name>A0ABX8CG61_9ACTN</name>
<protein>
    <submittedName>
        <fullName evidence="1">Uncharacterized protein</fullName>
    </submittedName>
</protein>
<dbReference type="EMBL" id="CP074132">
    <property type="protein sequence ID" value="QUX31978.1"/>
    <property type="molecule type" value="Genomic_DNA"/>
</dbReference>
<organism evidence="1 2">
    <name type="scientific">Nocardiopsis akebiae</name>
    <dbReference type="NCBI Taxonomy" id="2831968"/>
    <lineage>
        <taxon>Bacteria</taxon>
        <taxon>Bacillati</taxon>
        <taxon>Actinomycetota</taxon>
        <taxon>Actinomycetes</taxon>
        <taxon>Streptosporangiales</taxon>
        <taxon>Nocardiopsidaceae</taxon>
        <taxon>Nocardiopsis</taxon>
    </lineage>
</organism>
<dbReference type="SUPFAM" id="SSF160424">
    <property type="entry name" value="BH3703-like"/>
    <property type="match status" value="1"/>
</dbReference>
<proteinExistence type="predicted"/>